<protein>
    <submittedName>
        <fullName evidence="2">Phosphate transport system regulator PhoU</fullName>
    </submittedName>
</protein>
<dbReference type="Proteomes" id="UP000013963">
    <property type="component" value="Chromosome"/>
</dbReference>
<dbReference type="SUPFAM" id="SSF109755">
    <property type="entry name" value="PhoU-like"/>
    <property type="match status" value="1"/>
</dbReference>
<dbReference type="InterPro" id="IPR026022">
    <property type="entry name" value="PhoU_dom"/>
</dbReference>
<dbReference type="Pfam" id="PF01895">
    <property type="entry name" value="PhoU"/>
    <property type="match status" value="2"/>
</dbReference>
<dbReference type="GO" id="GO:0030643">
    <property type="term" value="P:intracellular phosphate ion homeostasis"/>
    <property type="evidence" value="ECO:0007669"/>
    <property type="project" value="InterPro"/>
</dbReference>
<gene>
    <name evidence="2" type="primary">phoU</name>
    <name evidence="2" type="ORF">SSYRP_v1c02860</name>
</gene>
<dbReference type="KEGG" id="ssyr:SSYRP_v1c02860"/>
<sequence>MSVRVENDLLQIKQIVIDMIKITTHQYEDMLLSIQKNDFELAQAVINMDETINRMEEAFIDVSLWKIAKQQMVASDLRRAVGFISIVREVERIADYAKNVCRYFIKYTPSNKLVHYLEELVAKVIEMLSEVSKIFEEEKIELAYNMPKYDVELDRIFKKENNELIEKIRDVKTKEEIKVITSTMQQLKYIERAGLHIISITELLIFIIEGRTYDLETPI</sequence>
<keyword evidence="3" id="KW-1185">Reference proteome</keyword>
<dbReference type="InterPro" id="IPR028366">
    <property type="entry name" value="PhoU"/>
</dbReference>
<dbReference type="EMBL" id="CP005078">
    <property type="protein sequence ID" value="AGM25882.1"/>
    <property type="molecule type" value="Genomic_DNA"/>
</dbReference>
<dbReference type="AlphaFoldDB" id="R4U3A9"/>
<dbReference type="NCBIfam" id="TIGR02135">
    <property type="entry name" value="phoU_full"/>
    <property type="match status" value="1"/>
</dbReference>
<feature type="domain" description="PhoU" evidence="1">
    <location>
        <begin position="118"/>
        <end position="203"/>
    </location>
</feature>
<dbReference type="GO" id="GO:0045936">
    <property type="term" value="P:negative regulation of phosphate metabolic process"/>
    <property type="evidence" value="ECO:0007669"/>
    <property type="project" value="InterPro"/>
</dbReference>
<evidence type="ECO:0000313" key="3">
    <source>
        <dbReference type="Proteomes" id="UP000013963"/>
    </source>
</evidence>
<dbReference type="OrthoDB" id="9814256at2"/>
<dbReference type="PANTHER" id="PTHR42930">
    <property type="entry name" value="PHOSPHATE-SPECIFIC TRANSPORT SYSTEM ACCESSORY PROTEIN PHOU"/>
    <property type="match status" value="1"/>
</dbReference>
<dbReference type="PANTHER" id="PTHR42930:SF3">
    <property type="entry name" value="PHOSPHATE-SPECIFIC TRANSPORT SYSTEM ACCESSORY PROTEIN PHOU"/>
    <property type="match status" value="1"/>
</dbReference>
<accession>R4U3A9</accession>
<evidence type="ECO:0000313" key="2">
    <source>
        <dbReference type="EMBL" id="AGM25882.1"/>
    </source>
</evidence>
<dbReference type="RefSeq" id="WP_016340531.1">
    <property type="nucleotide sequence ID" value="NC_021284.1"/>
</dbReference>
<proteinExistence type="predicted"/>
<dbReference type="STRING" id="1276229.SSYRP_v1c02860"/>
<reference evidence="2 3" key="1">
    <citation type="journal article" date="2013" name="Genome Biol. Evol.">
        <title>Complete genomes of two dipteran-associated spiroplasmas provided insights into the origin, dynamics, and impacts of viral invasion in spiroplasma.</title>
        <authorList>
            <person name="Ku C."/>
            <person name="Lo W.S."/>
            <person name="Chen L.L."/>
            <person name="Kuo C.H."/>
        </authorList>
    </citation>
    <scope>NUCLEOTIDE SEQUENCE [LARGE SCALE GENOMIC DNA]</scope>
    <source>
        <strain evidence="2">EA-1</strain>
    </source>
</reference>
<dbReference type="InterPro" id="IPR038078">
    <property type="entry name" value="PhoU-like_sf"/>
</dbReference>
<dbReference type="PATRIC" id="fig|1276229.3.peg.283"/>
<dbReference type="Gene3D" id="1.20.58.220">
    <property type="entry name" value="Phosphate transport system protein phou homolog 2, domain 2"/>
    <property type="match status" value="1"/>
</dbReference>
<feature type="domain" description="PhoU" evidence="1">
    <location>
        <begin position="17"/>
        <end position="103"/>
    </location>
</feature>
<dbReference type="HOGENOM" id="CLU_078518_3_0_14"/>
<dbReference type="eggNOG" id="COG0704">
    <property type="taxonomic scope" value="Bacteria"/>
</dbReference>
<evidence type="ECO:0000259" key="1">
    <source>
        <dbReference type="Pfam" id="PF01895"/>
    </source>
</evidence>
<organism evidence="2 3">
    <name type="scientific">Spiroplasma syrphidicola EA-1</name>
    <dbReference type="NCBI Taxonomy" id="1276229"/>
    <lineage>
        <taxon>Bacteria</taxon>
        <taxon>Bacillati</taxon>
        <taxon>Mycoplasmatota</taxon>
        <taxon>Mollicutes</taxon>
        <taxon>Entomoplasmatales</taxon>
        <taxon>Spiroplasmataceae</taxon>
        <taxon>Spiroplasma</taxon>
    </lineage>
</organism>
<name>R4U3A9_9MOLU</name>